<dbReference type="PRINTS" id="PR00368">
    <property type="entry name" value="FADPNR"/>
</dbReference>
<dbReference type="AlphaFoldDB" id="A0A917TTP6"/>
<keyword evidence="2" id="KW-0285">Flavoprotein</keyword>
<comment type="similarity">
    <text evidence="1">Belongs to the NADH dehydrogenase family.</text>
</comment>
<name>A0A917TTP6_9ACTN</name>
<feature type="domain" description="FAD/NAD(P)-binding" evidence="6">
    <location>
        <begin position="3"/>
        <end position="324"/>
    </location>
</feature>
<dbReference type="InterPro" id="IPR036188">
    <property type="entry name" value="FAD/NAD-bd_sf"/>
</dbReference>
<evidence type="ECO:0000256" key="5">
    <source>
        <dbReference type="ARBA" id="ARBA00023027"/>
    </source>
</evidence>
<dbReference type="SUPFAM" id="SSF51905">
    <property type="entry name" value="FAD/NAD(P)-binding domain"/>
    <property type="match status" value="1"/>
</dbReference>
<dbReference type="GO" id="GO:0003954">
    <property type="term" value="F:NADH dehydrogenase activity"/>
    <property type="evidence" value="ECO:0007669"/>
    <property type="project" value="InterPro"/>
</dbReference>
<evidence type="ECO:0000259" key="6">
    <source>
        <dbReference type="Pfam" id="PF07992"/>
    </source>
</evidence>
<dbReference type="Proteomes" id="UP000642070">
    <property type="component" value="Unassembled WGS sequence"/>
</dbReference>
<reference evidence="7" key="1">
    <citation type="journal article" date="2014" name="Int. J. Syst. Evol. Microbiol.">
        <title>Complete genome sequence of Corynebacterium casei LMG S-19264T (=DSM 44701T), isolated from a smear-ripened cheese.</title>
        <authorList>
            <consortium name="US DOE Joint Genome Institute (JGI-PGF)"/>
            <person name="Walter F."/>
            <person name="Albersmeier A."/>
            <person name="Kalinowski J."/>
            <person name="Ruckert C."/>
        </authorList>
    </citation>
    <scope>NUCLEOTIDE SEQUENCE</scope>
    <source>
        <strain evidence="7">JCM 19831</strain>
    </source>
</reference>
<evidence type="ECO:0000256" key="4">
    <source>
        <dbReference type="ARBA" id="ARBA00023002"/>
    </source>
</evidence>
<gene>
    <name evidence="7" type="ORF">GCM10007977_043040</name>
</gene>
<evidence type="ECO:0000256" key="2">
    <source>
        <dbReference type="ARBA" id="ARBA00022630"/>
    </source>
</evidence>
<evidence type="ECO:0000256" key="3">
    <source>
        <dbReference type="ARBA" id="ARBA00022827"/>
    </source>
</evidence>
<keyword evidence="4" id="KW-0560">Oxidoreductase</keyword>
<evidence type="ECO:0000313" key="8">
    <source>
        <dbReference type="Proteomes" id="UP000642070"/>
    </source>
</evidence>
<sequence length="431" mass="46770">MRRVVVVGGGYAGLAVARRLCCTPGRFDVTVVNPHAYMTYQPLLPEAAAGLVNPSHITVPLKSALRRARVLTASMTGLDPTAKRVQATAPDGSVHELPYDDLVLAVGSITRTFPVPGLVEHAIGFRTVEEAMHLANRVLSRLDHAESALCAQRRTRMLTFVFIGGGYAGVEALAEVEDLVRRTLPNYSGLRRDECRWVLVEAGPRILSQLPERLAIYATDHLRARGIQIRTGTRLLQVTDGVCHLSDGTTIESDTIVWTAGVVAPPLLRDLPLPLDEAGRVRADEQLRVPGVHAVWALGDCAAVPDIHTGGTCPPTAQHAVRQARRLAKNLAAAAAGRPGRPYRHRDAGAVASLGSGKGVAELYGMPLRGWPAWALHRMYHGSRLPNRRLRMMVNFGWLFHPLAAGRAALHALEDPREPLRAADRAQRRAG</sequence>
<dbReference type="InterPro" id="IPR023753">
    <property type="entry name" value="FAD/NAD-binding_dom"/>
</dbReference>
<proteinExistence type="inferred from homology"/>
<dbReference type="RefSeq" id="WP_190251693.1">
    <property type="nucleotide sequence ID" value="NZ_BMPI01000020.1"/>
</dbReference>
<evidence type="ECO:0000256" key="1">
    <source>
        <dbReference type="ARBA" id="ARBA00005272"/>
    </source>
</evidence>
<dbReference type="PANTHER" id="PTHR43706:SF45">
    <property type="entry name" value="NADH DEHYDROGENASE-LIKE PROTEIN RV1812C"/>
    <property type="match status" value="1"/>
</dbReference>
<keyword evidence="5" id="KW-0520">NAD</keyword>
<organism evidence="7 8">
    <name type="scientific">Dactylosporangium sucinum</name>
    <dbReference type="NCBI Taxonomy" id="1424081"/>
    <lineage>
        <taxon>Bacteria</taxon>
        <taxon>Bacillati</taxon>
        <taxon>Actinomycetota</taxon>
        <taxon>Actinomycetes</taxon>
        <taxon>Micromonosporales</taxon>
        <taxon>Micromonosporaceae</taxon>
        <taxon>Dactylosporangium</taxon>
    </lineage>
</organism>
<accession>A0A917TTP6</accession>
<reference evidence="7" key="2">
    <citation type="submission" date="2020-09" db="EMBL/GenBank/DDBJ databases">
        <authorList>
            <person name="Sun Q."/>
            <person name="Ohkuma M."/>
        </authorList>
    </citation>
    <scope>NUCLEOTIDE SEQUENCE</scope>
    <source>
        <strain evidence="7">JCM 19831</strain>
    </source>
</reference>
<dbReference type="InterPro" id="IPR045024">
    <property type="entry name" value="NDH-2"/>
</dbReference>
<dbReference type="PANTHER" id="PTHR43706">
    <property type="entry name" value="NADH DEHYDROGENASE"/>
    <property type="match status" value="1"/>
</dbReference>
<dbReference type="Pfam" id="PF07992">
    <property type="entry name" value="Pyr_redox_2"/>
    <property type="match status" value="1"/>
</dbReference>
<dbReference type="EMBL" id="BMPI01000020">
    <property type="protein sequence ID" value="GGM36979.1"/>
    <property type="molecule type" value="Genomic_DNA"/>
</dbReference>
<keyword evidence="8" id="KW-1185">Reference proteome</keyword>
<comment type="caution">
    <text evidence="7">The sequence shown here is derived from an EMBL/GenBank/DDBJ whole genome shotgun (WGS) entry which is preliminary data.</text>
</comment>
<evidence type="ECO:0000313" key="7">
    <source>
        <dbReference type="EMBL" id="GGM36979.1"/>
    </source>
</evidence>
<dbReference type="Gene3D" id="3.50.50.100">
    <property type="match status" value="1"/>
</dbReference>
<protein>
    <submittedName>
        <fullName evidence="7">NADH dehydrogenase</fullName>
    </submittedName>
</protein>
<keyword evidence="3" id="KW-0274">FAD</keyword>